<accession>A0A3Q0IZV5</accession>
<evidence type="ECO:0000256" key="6">
    <source>
        <dbReference type="ARBA" id="ARBA00022840"/>
    </source>
</evidence>
<dbReference type="GO" id="GO:0003697">
    <property type="term" value="F:single-stranded DNA binding"/>
    <property type="evidence" value="ECO:0007669"/>
    <property type="project" value="TreeGrafter"/>
</dbReference>
<evidence type="ECO:0000256" key="10">
    <source>
        <dbReference type="ARBA" id="ARBA00023242"/>
    </source>
</evidence>
<dbReference type="PaxDb" id="121845-A0A3Q0IZV5"/>
<keyword evidence="6" id="KW-0067">ATP-binding</keyword>
<dbReference type="GO" id="GO:0000724">
    <property type="term" value="P:double-strand break repair via homologous recombination"/>
    <property type="evidence" value="ECO:0007669"/>
    <property type="project" value="TreeGrafter"/>
</dbReference>
<evidence type="ECO:0000256" key="5">
    <source>
        <dbReference type="ARBA" id="ARBA00022763"/>
    </source>
</evidence>
<evidence type="ECO:0000256" key="9">
    <source>
        <dbReference type="ARBA" id="ARBA00023204"/>
    </source>
</evidence>
<evidence type="ECO:0000256" key="7">
    <source>
        <dbReference type="ARBA" id="ARBA00023054"/>
    </source>
</evidence>
<comment type="subcellular location">
    <subcellularLocation>
        <location evidence="2">Chromosome</location>
    </subcellularLocation>
    <subcellularLocation>
        <location evidence="1">Nucleus</location>
    </subcellularLocation>
</comment>
<keyword evidence="3" id="KW-0158">Chromosome</keyword>
<keyword evidence="11" id="KW-1185">Reference proteome</keyword>
<dbReference type="GO" id="GO:0035861">
    <property type="term" value="C:site of double-strand break"/>
    <property type="evidence" value="ECO:0007669"/>
    <property type="project" value="TreeGrafter"/>
</dbReference>
<evidence type="ECO:0000256" key="8">
    <source>
        <dbReference type="ARBA" id="ARBA00023172"/>
    </source>
</evidence>
<dbReference type="Proteomes" id="UP000079169">
    <property type="component" value="Unplaced"/>
</dbReference>
<dbReference type="KEGG" id="dci:113468784"/>
<evidence type="ECO:0000256" key="1">
    <source>
        <dbReference type="ARBA" id="ARBA00004123"/>
    </source>
</evidence>
<dbReference type="GO" id="GO:0030915">
    <property type="term" value="C:Smc5-Smc6 complex"/>
    <property type="evidence" value="ECO:0007669"/>
    <property type="project" value="TreeGrafter"/>
</dbReference>
<dbReference type="PANTHER" id="PTHR19306">
    <property type="entry name" value="STRUCTURAL MAINTENANCE OF CHROMOSOMES 5,6 SMC5, SMC6"/>
    <property type="match status" value="1"/>
</dbReference>
<proteinExistence type="predicted"/>
<dbReference type="GO" id="GO:0005634">
    <property type="term" value="C:nucleus"/>
    <property type="evidence" value="ECO:0007669"/>
    <property type="project" value="UniProtKB-SubCell"/>
</dbReference>
<dbReference type="GO" id="GO:0005524">
    <property type="term" value="F:ATP binding"/>
    <property type="evidence" value="ECO:0007669"/>
    <property type="project" value="UniProtKB-KW"/>
</dbReference>
<dbReference type="GeneID" id="113468784"/>
<organism evidence="11 12">
    <name type="scientific">Diaphorina citri</name>
    <name type="common">Asian citrus psyllid</name>
    <dbReference type="NCBI Taxonomy" id="121845"/>
    <lineage>
        <taxon>Eukaryota</taxon>
        <taxon>Metazoa</taxon>
        <taxon>Ecdysozoa</taxon>
        <taxon>Arthropoda</taxon>
        <taxon>Hexapoda</taxon>
        <taxon>Insecta</taxon>
        <taxon>Pterygota</taxon>
        <taxon>Neoptera</taxon>
        <taxon>Paraneoptera</taxon>
        <taxon>Hemiptera</taxon>
        <taxon>Sternorrhyncha</taxon>
        <taxon>Psylloidea</taxon>
        <taxon>Psyllidae</taxon>
        <taxon>Diaphorininae</taxon>
        <taxon>Diaphorina</taxon>
    </lineage>
</organism>
<protein>
    <submittedName>
        <fullName evidence="12">Uncharacterized protein LOC113468784</fullName>
    </submittedName>
</protein>
<dbReference type="GO" id="GO:0003684">
    <property type="term" value="F:damaged DNA binding"/>
    <property type="evidence" value="ECO:0007669"/>
    <property type="project" value="TreeGrafter"/>
</dbReference>
<name>A0A3Q0IZV5_DIACI</name>
<dbReference type="PANTHER" id="PTHR19306:SF6">
    <property type="entry name" value="STRUCTURAL MAINTENANCE OF CHROMOSOMES PROTEIN 6"/>
    <property type="match status" value="1"/>
</dbReference>
<keyword evidence="7" id="KW-0175">Coiled coil</keyword>
<evidence type="ECO:0000256" key="3">
    <source>
        <dbReference type="ARBA" id="ARBA00022454"/>
    </source>
</evidence>
<keyword evidence="8" id="KW-0233">DNA recombination</keyword>
<gene>
    <name evidence="12" type="primary">LOC113468784</name>
</gene>
<keyword evidence="10" id="KW-0539">Nucleus</keyword>
<evidence type="ECO:0000256" key="4">
    <source>
        <dbReference type="ARBA" id="ARBA00022741"/>
    </source>
</evidence>
<reference evidence="12" key="1">
    <citation type="submission" date="2025-08" db="UniProtKB">
        <authorList>
            <consortium name="RefSeq"/>
        </authorList>
    </citation>
    <scope>IDENTIFICATION</scope>
</reference>
<keyword evidence="5" id="KW-0227">DNA damage</keyword>
<keyword evidence="9" id="KW-0234">DNA repair</keyword>
<dbReference type="RefSeq" id="XP_026681782.1">
    <property type="nucleotide sequence ID" value="XM_026825981.1"/>
</dbReference>
<sequence>MRDQNVAALAEYALGYPTLRKFVVNSRQDEKELKAIFDRVLPPNVRLPITCAKFVKRPFPDIREADYNNVFANLEIDDPVVSNIIIELTSCQRILLIEDNGTAHHLLSNSPHFWGS</sequence>
<evidence type="ECO:0000313" key="11">
    <source>
        <dbReference type="Proteomes" id="UP000079169"/>
    </source>
</evidence>
<evidence type="ECO:0000256" key="2">
    <source>
        <dbReference type="ARBA" id="ARBA00004286"/>
    </source>
</evidence>
<evidence type="ECO:0000313" key="12">
    <source>
        <dbReference type="RefSeq" id="XP_026681782.1"/>
    </source>
</evidence>
<keyword evidence="4" id="KW-0547">Nucleotide-binding</keyword>
<dbReference type="AlphaFoldDB" id="A0A3Q0IZV5"/>